<gene>
    <name evidence="1" type="ORF">PGIGA_G00155430</name>
</gene>
<name>A0ACC5XQ97_PANGG</name>
<sequence>MEVSYDGQPLLLSQYPPPLLPKPSKNNARLQKLLKKNVKKKAGSFTQTPIPFRSSLSPVSEASPDEEHSDFTTSTTTTEIPLHIQTLNSTTAQETMPVCRALDSHNSSVSSFYQHCSSPYLNFSCSPHNSSTPILSLHTYLYPDPPFEHQIAPLYTCSSFLFDDATELATDSDSDPLSEIGLSLTLPSVLQTSNNTQVIEQEFPVPYTFAQTLSPSGPTYMDSEKSTLAPVLPPVAYLDPVLPLVQETSSQCSRH</sequence>
<dbReference type="Proteomes" id="UP000829447">
    <property type="component" value="Linkage Group LG25"/>
</dbReference>
<organism evidence="1 2">
    <name type="scientific">Pangasianodon gigas</name>
    <name type="common">Mekong giant catfish</name>
    <name type="synonym">Pangasius gigas</name>
    <dbReference type="NCBI Taxonomy" id="30993"/>
    <lineage>
        <taxon>Eukaryota</taxon>
        <taxon>Metazoa</taxon>
        <taxon>Chordata</taxon>
        <taxon>Craniata</taxon>
        <taxon>Vertebrata</taxon>
        <taxon>Euteleostomi</taxon>
        <taxon>Actinopterygii</taxon>
        <taxon>Neopterygii</taxon>
        <taxon>Teleostei</taxon>
        <taxon>Ostariophysi</taxon>
        <taxon>Siluriformes</taxon>
        <taxon>Pangasiidae</taxon>
        <taxon>Pangasianodon</taxon>
    </lineage>
</organism>
<feature type="non-terminal residue" evidence="1">
    <location>
        <position position="255"/>
    </location>
</feature>
<comment type="caution">
    <text evidence="1">The sequence shown here is derived from an EMBL/GenBank/DDBJ whole genome shotgun (WGS) entry which is preliminary data.</text>
</comment>
<protein>
    <submittedName>
        <fullName evidence="1">Uncharacterized protein</fullName>
    </submittedName>
</protein>
<keyword evidence="2" id="KW-1185">Reference proteome</keyword>
<dbReference type="EMBL" id="CM040478">
    <property type="protein sequence ID" value="MCI4393259.1"/>
    <property type="molecule type" value="Genomic_DNA"/>
</dbReference>
<evidence type="ECO:0000313" key="1">
    <source>
        <dbReference type="EMBL" id="MCI4393259.1"/>
    </source>
</evidence>
<evidence type="ECO:0000313" key="2">
    <source>
        <dbReference type="Proteomes" id="UP000829447"/>
    </source>
</evidence>
<accession>A0ACC5XQ97</accession>
<proteinExistence type="predicted"/>
<reference evidence="1 2" key="1">
    <citation type="journal article" date="2022" name="bioRxiv">
        <title>An ancient truncated duplication of the anti-Mullerian hormone receptor type 2 gene is a potential conserved master sex determinant in the Pangasiidae catfish family.</title>
        <authorList>
            <person name="Wen M."/>
            <person name="Pan Q."/>
            <person name="Jouanno E."/>
            <person name="Montfort J."/>
            <person name="Zahm M."/>
            <person name="Cabau C."/>
            <person name="Klopp C."/>
            <person name="Iampietro C."/>
            <person name="Roques C."/>
            <person name="Bouchez O."/>
            <person name="Castinel A."/>
            <person name="Donnadieu C."/>
            <person name="Parrinello H."/>
            <person name="Poncet C."/>
            <person name="Belmonte E."/>
            <person name="Gautier V."/>
            <person name="Avarre J.-C."/>
            <person name="Dugue R."/>
            <person name="Gustiano R."/>
            <person name="Ha T.T.T."/>
            <person name="Campet M."/>
            <person name="Sriphairoj K."/>
            <person name="Ribolli J."/>
            <person name="de Almeida F.L."/>
            <person name="Desvignes T."/>
            <person name="Postlethwait J.H."/>
            <person name="Bucao C.F."/>
            <person name="Robinson-Rechavi M."/>
            <person name="Bobe J."/>
            <person name="Herpin A."/>
            <person name="Guiguen Y."/>
        </authorList>
    </citation>
    <scope>NUCLEOTIDE SEQUENCE [LARGE SCALE GENOMIC DNA]</scope>
    <source>
        <strain evidence="1">YG-Dec2019</strain>
    </source>
</reference>